<feature type="transmembrane region" description="Helical" evidence="1">
    <location>
        <begin position="103"/>
        <end position="121"/>
    </location>
</feature>
<keyword evidence="1" id="KW-0472">Membrane</keyword>
<name>A0ABN6FWG7_9GAMM</name>
<proteinExistence type="predicted"/>
<organism evidence="2 3">
    <name type="scientific">Noviluteimonas caseinilytica</name>
    <dbReference type="NCBI Taxonomy" id="2675101"/>
    <lineage>
        <taxon>Bacteria</taxon>
        <taxon>Pseudomonadati</taxon>
        <taxon>Pseudomonadota</taxon>
        <taxon>Gammaproteobacteria</taxon>
        <taxon>Lysobacterales</taxon>
        <taxon>Lysobacteraceae</taxon>
        <taxon>Noviluteimonas</taxon>
    </lineage>
</organism>
<dbReference type="Proteomes" id="UP000681317">
    <property type="component" value="Chromosome"/>
</dbReference>
<feature type="transmembrane region" description="Helical" evidence="1">
    <location>
        <begin position="42"/>
        <end position="63"/>
    </location>
</feature>
<keyword evidence="3" id="KW-1185">Reference proteome</keyword>
<feature type="transmembrane region" description="Helical" evidence="1">
    <location>
        <begin position="17"/>
        <end position="36"/>
    </location>
</feature>
<evidence type="ECO:0008006" key="4">
    <source>
        <dbReference type="Google" id="ProtNLM"/>
    </source>
</evidence>
<protein>
    <recommendedName>
        <fullName evidence="4">DUF308 domain-containing protein</fullName>
    </recommendedName>
</protein>
<sequence>MAANISGSGRRGNGLRWAMWGFAALLLALPAVAMQFDTGVNWTATDFLTWGAMLAIACGAYEFGARRTGNRTYRAGVGVAVVTGFLLVWITLAVGIIGSETNGANLMFAGVLAVGGIGALIGRFQPLGMARALVATAIAQASVAVVVLVAALGSNREVLALTAIFVVLWLVSAWLFRNAAREQGLPT</sequence>
<evidence type="ECO:0000313" key="3">
    <source>
        <dbReference type="Proteomes" id="UP000681317"/>
    </source>
</evidence>
<feature type="transmembrane region" description="Helical" evidence="1">
    <location>
        <begin position="158"/>
        <end position="176"/>
    </location>
</feature>
<keyword evidence="1" id="KW-1133">Transmembrane helix</keyword>
<feature type="transmembrane region" description="Helical" evidence="1">
    <location>
        <begin position="133"/>
        <end position="152"/>
    </location>
</feature>
<accession>A0ABN6FWG7</accession>
<keyword evidence="1" id="KW-0812">Transmembrane</keyword>
<feature type="transmembrane region" description="Helical" evidence="1">
    <location>
        <begin position="75"/>
        <end position="97"/>
    </location>
</feature>
<evidence type="ECO:0000256" key="1">
    <source>
        <dbReference type="SAM" id="Phobius"/>
    </source>
</evidence>
<gene>
    <name evidence="2" type="ORF">LYSCAS_19550</name>
</gene>
<evidence type="ECO:0000313" key="2">
    <source>
        <dbReference type="EMBL" id="BCT92931.1"/>
    </source>
</evidence>
<dbReference type="EMBL" id="AP024545">
    <property type="protein sequence ID" value="BCT92931.1"/>
    <property type="molecule type" value="Genomic_DNA"/>
</dbReference>
<reference evidence="2 3" key="1">
    <citation type="submission" date="2021-03" db="EMBL/GenBank/DDBJ databases">
        <title>Complete Genome Sequences of Two Lysobacter Strains Isolated from Sea Water (Lysobacter caseinilyticus) and Soil (Lysobacter helvus) in South Korea.</title>
        <authorList>
            <person name="Watanabe Y."/>
            <person name="Arakawa K."/>
        </authorList>
    </citation>
    <scope>NUCLEOTIDE SEQUENCE [LARGE SCALE GENOMIC DNA]</scope>
    <source>
        <strain evidence="2 3">KVB24</strain>
    </source>
</reference>